<gene>
    <name evidence="1" type="ORF">SB444474_5354</name>
</gene>
<dbReference type="Proteomes" id="UP000004199">
    <property type="component" value="Unassembled WGS sequence"/>
</dbReference>
<protein>
    <submittedName>
        <fullName evidence="1">Uncharacterized protein</fullName>
    </submittedName>
</protein>
<name>I6F9H0_SHIBO</name>
<evidence type="ECO:0000313" key="1">
    <source>
        <dbReference type="EMBL" id="EIQ52912.1"/>
    </source>
</evidence>
<accession>I6F9H0</accession>
<sequence>MYFAISYNTKTNKYHQQKEQNSFHFLIPLDVLCFILAKISPKSSIPAVAGPSGLLMSGNK</sequence>
<organism evidence="1 2">
    <name type="scientific">Shigella boydii 4444-74</name>
    <dbReference type="NCBI Taxonomy" id="766140"/>
    <lineage>
        <taxon>Bacteria</taxon>
        <taxon>Pseudomonadati</taxon>
        <taxon>Pseudomonadota</taxon>
        <taxon>Gammaproteobacteria</taxon>
        <taxon>Enterobacterales</taxon>
        <taxon>Enterobacteriaceae</taxon>
        <taxon>Shigella</taxon>
    </lineage>
</organism>
<evidence type="ECO:0000313" key="2">
    <source>
        <dbReference type="Proteomes" id="UP000004199"/>
    </source>
</evidence>
<dbReference type="EMBL" id="AKNB01000018">
    <property type="protein sequence ID" value="EIQ52912.1"/>
    <property type="molecule type" value="Genomic_DNA"/>
</dbReference>
<reference evidence="1 2" key="1">
    <citation type="submission" date="2012-03" db="EMBL/GenBank/DDBJ databases">
        <authorList>
            <person name="Rasko D."/>
            <person name="Redman J."/>
            <person name="Daugherty S.C."/>
            <person name="Tallon L."/>
            <person name="Sadzewicz L."/>
            <person name="Jones K."/>
            <person name="Santana-Cruz I."/>
            <person name="Liu X."/>
        </authorList>
    </citation>
    <scope>NUCLEOTIDE SEQUENCE [LARGE SCALE GENOMIC DNA]</scope>
    <source>
        <strain evidence="1 2">4444-74</strain>
    </source>
</reference>
<dbReference type="AlphaFoldDB" id="I6F9H0"/>
<comment type="caution">
    <text evidence="1">The sequence shown here is derived from an EMBL/GenBank/DDBJ whole genome shotgun (WGS) entry which is preliminary data.</text>
</comment>
<proteinExistence type="predicted"/>